<dbReference type="STRING" id="633440.SAMN05421869_14430"/>
<accession>A0A1G9TDC8</accession>
<evidence type="ECO:0000313" key="1">
    <source>
        <dbReference type="EMBL" id="SDM45165.1"/>
    </source>
</evidence>
<reference evidence="1 2" key="1">
    <citation type="submission" date="2016-10" db="EMBL/GenBank/DDBJ databases">
        <authorList>
            <person name="de Groot N.N."/>
        </authorList>
    </citation>
    <scope>NUCLEOTIDE SEQUENCE [LARGE SCALE GENOMIC DNA]</scope>
    <source>
        <strain evidence="1 2">CGMCC 4.6533</strain>
    </source>
</reference>
<proteinExistence type="predicted"/>
<dbReference type="AlphaFoldDB" id="A0A1G9TDC8"/>
<name>A0A1G9TDC8_9ACTN</name>
<protein>
    <recommendedName>
        <fullName evidence="3">DUF3037 domain-containing protein</fullName>
    </recommendedName>
</protein>
<evidence type="ECO:0000313" key="2">
    <source>
        <dbReference type="Proteomes" id="UP000199202"/>
    </source>
</evidence>
<organism evidence="1 2">
    <name type="scientific">Nonomuraea jiangxiensis</name>
    <dbReference type="NCBI Taxonomy" id="633440"/>
    <lineage>
        <taxon>Bacteria</taxon>
        <taxon>Bacillati</taxon>
        <taxon>Actinomycetota</taxon>
        <taxon>Actinomycetes</taxon>
        <taxon>Streptosporangiales</taxon>
        <taxon>Streptosporangiaceae</taxon>
        <taxon>Nonomuraea</taxon>
    </lineage>
</organism>
<dbReference type="Pfam" id="PF11236">
    <property type="entry name" value="DUF3037"/>
    <property type="match status" value="1"/>
</dbReference>
<gene>
    <name evidence="1" type="ORF">SAMN05421869_14430</name>
</gene>
<dbReference type="Proteomes" id="UP000199202">
    <property type="component" value="Unassembled WGS sequence"/>
</dbReference>
<sequence>MTKDVYEYAVIRVVPRVERGEQINAGVLLYCQPRGYLCARVALDPVRLRCLDPGADVDAVSRALSAYELACGEEPGPLAAESLGGRFRWLTAPRSTIVQSGPVHAGLTADPDTELARLFDKLVRL</sequence>
<dbReference type="EMBL" id="FNDJ01000044">
    <property type="protein sequence ID" value="SDM45165.1"/>
    <property type="molecule type" value="Genomic_DNA"/>
</dbReference>
<dbReference type="InterPro" id="IPR021398">
    <property type="entry name" value="DUF3037"/>
</dbReference>
<evidence type="ECO:0008006" key="3">
    <source>
        <dbReference type="Google" id="ProtNLM"/>
    </source>
</evidence>
<dbReference type="RefSeq" id="WP_090946757.1">
    <property type="nucleotide sequence ID" value="NZ_FNDJ01000044.1"/>
</dbReference>
<keyword evidence="2" id="KW-1185">Reference proteome</keyword>
<dbReference type="OrthoDB" id="9803207at2"/>